<feature type="non-terminal residue" evidence="1">
    <location>
        <position position="48"/>
    </location>
</feature>
<accession>X1HNW3</accession>
<name>X1HNW3_9ZZZZ</name>
<organism evidence="1">
    <name type="scientific">marine sediment metagenome</name>
    <dbReference type="NCBI Taxonomy" id="412755"/>
    <lineage>
        <taxon>unclassified sequences</taxon>
        <taxon>metagenomes</taxon>
        <taxon>ecological metagenomes</taxon>
    </lineage>
</organism>
<reference evidence="1" key="1">
    <citation type="journal article" date="2014" name="Front. Microbiol.">
        <title>High frequency of phylogenetically diverse reductive dehalogenase-homologous genes in deep subseafloor sedimentary metagenomes.</title>
        <authorList>
            <person name="Kawai M."/>
            <person name="Futagami T."/>
            <person name="Toyoda A."/>
            <person name="Takaki Y."/>
            <person name="Nishi S."/>
            <person name="Hori S."/>
            <person name="Arai W."/>
            <person name="Tsubouchi T."/>
            <person name="Morono Y."/>
            <person name="Uchiyama I."/>
            <person name="Ito T."/>
            <person name="Fujiyama A."/>
            <person name="Inagaki F."/>
            <person name="Takami H."/>
        </authorList>
    </citation>
    <scope>NUCLEOTIDE SEQUENCE</scope>
    <source>
        <strain evidence="1">Expedition CK06-06</strain>
    </source>
</reference>
<sequence length="48" mass="5739">MNLGSINWQIKHYAIQLIIAQLKAEESNNEKWLAEIKKARKRLVDYIR</sequence>
<gene>
    <name evidence="1" type="ORF">S03H2_12518</name>
</gene>
<proteinExistence type="predicted"/>
<dbReference type="AlphaFoldDB" id="X1HNW3"/>
<evidence type="ECO:0000313" key="1">
    <source>
        <dbReference type="EMBL" id="GAH46958.1"/>
    </source>
</evidence>
<dbReference type="EMBL" id="BARU01006366">
    <property type="protein sequence ID" value="GAH46958.1"/>
    <property type="molecule type" value="Genomic_DNA"/>
</dbReference>
<protein>
    <submittedName>
        <fullName evidence="1">Uncharacterized protein</fullName>
    </submittedName>
</protein>
<comment type="caution">
    <text evidence="1">The sequence shown here is derived from an EMBL/GenBank/DDBJ whole genome shotgun (WGS) entry which is preliminary data.</text>
</comment>